<dbReference type="AlphaFoldDB" id="A0A3Q2PTH0"/>
<evidence type="ECO:0000256" key="2">
    <source>
        <dbReference type="ARBA" id="ARBA00005462"/>
    </source>
</evidence>
<protein>
    <submittedName>
        <fullName evidence="8">Plakophilin-2</fullName>
    </submittedName>
</protein>
<dbReference type="InterPro" id="IPR011989">
    <property type="entry name" value="ARM-like"/>
</dbReference>
<evidence type="ECO:0000256" key="3">
    <source>
        <dbReference type="ARBA" id="ARBA00022737"/>
    </source>
</evidence>
<evidence type="ECO:0000256" key="5">
    <source>
        <dbReference type="ARBA" id="ARBA00022949"/>
    </source>
</evidence>
<keyword evidence="9" id="KW-1185">Reference proteome</keyword>
<comment type="subcellular location">
    <subcellularLocation>
        <location evidence="1">Cell junction</location>
    </subcellularLocation>
</comment>
<reference evidence="8" key="2">
    <citation type="submission" date="2025-09" db="UniProtKB">
        <authorList>
            <consortium name="Ensembl"/>
        </authorList>
    </citation>
    <scope>IDENTIFICATION</scope>
</reference>
<feature type="compositionally biased region" description="Polar residues" evidence="7">
    <location>
        <begin position="109"/>
        <end position="119"/>
    </location>
</feature>
<keyword evidence="5" id="KW-0965">Cell junction</keyword>
<name>A0A3Q2PTH0_FUNHE</name>
<dbReference type="SMART" id="SM00185">
    <property type="entry name" value="ARM"/>
    <property type="match status" value="2"/>
</dbReference>
<dbReference type="InterPro" id="IPR028435">
    <property type="entry name" value="Plakophilin/d_Catenin"/>
</dbReference>
<evidence type="ECO:0000313" key="9">
    <source>
        <dbReference type="Proteomes" id="UP000265000"/>
    </source>
</evidence>
<dbReference type="SUPFAM" id="SSF48371">
    <property type="entry name" value="ARM repeat"/>
    <property type="match status" value="1"/>
</dbReference>
<keyword evidence="3" id="KW-0677">Repeat</keyword>
<dbReference type="Ensembl" id="ENSFHET00000025669.1">
    <property type="protein sequence ID" value="ENSFHEP00000017073.1"/>
    <property type="gene ID" value="ENSFHEG00000000482.1"/>
</dbReference>
<evidence type="ECO:0000256" key="7">
    <source>
        <dbReference type="SAM" id="MobiDB-lite"/>
    </source>
</evidence>
<dbReference type="PROSITE" id="PS50176">
    <property type="entry name" value="ARM_REPEAT"/>
    <property type="match status" value="1"/>
</dbReference>
<dbReference type="PANTHER" id="PTHR10372:SF25">
    <property type="entry name" value="PLAKOPHILIN-2"/>
    <property type="match status" value="1"/>
</dbReference>
<feature type="compositionally biased region" description="Basic and acidic residues" evidence="7">
    <location>
        <begin position="37"/>
        <end position="46"/>
    </location>
</feature>
<dbReference type="GO" id="GO:0005912">
    <property type="term" value="C:adherens junction"/>
    <property type="evidence" value="ECO:0007669"/>
    <property type="project" value="TreeGrafter"/>
</dbReference>
<comment type="similarity">
    <text evidence="2">Belongs to the beta-catenin family.</text>
</comment>
<dbReference type="GO" id="GO:0072659">
    <property type="term" value="P:protein localization to plasma membrane"/>
    <property type="evidence" value="ECO:0007669"/>
    <property type="project" value="TreeGrafter"/>
</dbReference>
<dbReference type="GO" id="GO:0005634">
    <property type="term" value="C:nucleus"/>
    <property type="evidence" value="ECO:0007669"/>
    <property type="project" value="TreeGrafter"/>
</dbReference>
<accession>A0A3Q2PTH0</accession>
<dbReference type="Proteomes" id="UP000265000">
    <property type="component" value="Unplaced"/>
</dbReference>
<dbReference type="GO" id="GO:0007507">
    <property type="term" value="P:heart development"/>
    <property type="evidence" value="ECO:0007669"/>
    <property type="project" value="TreeGrafter"/>
</dbReference>
<sequence length="718" mass="79955">MDGNILNSKLLDSQAQADTSLALPRPASAESSLRSESTGRTRRVQEQVRLTLQNSKKGRSNSNKAEYGGLDDADGDNSNTKVNGSEYRRLHLEDSRSQRRYRQADASPTPCQKSSPDLSNYPISLRALLPVSEQHMNWVGALLDTHNPAQQHTLSKFRGTVPRPFMSRPGISPRQSVRAKSLSGSPAVLQSPGNTWSHSVVKYHKQTVQRGVNRVPVSTHLDGGPTAAGFRRLTESKRDGQQKSLPVVRAAKKPPKMTMAVALCNLTQNNEEVLIRAARYIQRECLHGFEARTKVYNCNGIQSLLLLLQYDNEEVQCAAAGALRNVVYTHNENKTVLKTNDNLTKILEALQNSRHKETIVELAGLLWNLSSDDTIKELFSSRFLRIITKSILVPSSSLHAADNPKDEMIADPRAFCCATGCLRNLSSAGPNVRKDMRKCEELIDSLAYYIQGTVASGSPNDESTEHCACILQNLTYEAEFDYTSQTTEKHQEPEQDVAPKKTTVGCLNIFSAKPMKNVEAENDAENRRLLLVGKDPQGANWLWSNAAVRLYLALVALSKKKSTRQAGLGALQNLTARKEKISEFVALTIVEITENLQKIKVLLDEDSLLQEQTICLIKNLCNYPQHHDVIFNTLLPVLKMLHCKPGEGTKEIVFHILAKLSLNNVTKARYIIKDEAVQSMLSDDQEGKAENAANNLRCILWNLKDLHKDLREVAIINR</sequence>
<evidence type="ECO:0000313" key="8">
    <source>
        <dbReference type="Ensembl" id="ENSFHEP00000017073.1"/>
    </source>
</evidence>
<dbReference type="InterPro" id="IPR016024">
    <property type="entry name" value="ARM-type_fold"/>
</dbReference>
<dbReference type="PANTHER" id="PTHR10372">
    <property type="entry name" value="PLAKOPHILLIN-RELATED"/>
    <property type="match status" value="1"/>
</dbReference>
<dbReference type="Gene3D" id="1.25.10.10">
    <property type="entry name" value="Leucine-rich Repeat Variant"/>
    <property type="match status" value="1"/>
</dbReference>
<dbReference type="GO" id="GO:0045110">
    <property type="term" value="P:intermediate filament bundle assembly"/>
    <property type="evidence" value="ECO:0007669"/>
    <property type="project" value="TreeGrafter"/>
</dbReference>
<proteinExistence type="inferred from homology"/>
<feature type="compositionally biased region" description="Basic and acidic residues" evidence="7">
    <location>
        <begin position="86"/>
        <end position="97"/>
    </location>
</feature>
<dbReference type="InterPro" id="IPR000225">
    <property type="entry name" value="Armadillo"/>
</dbReference>
<organism evidence="8 9">
    <name type="scientific">Fundulus heteroclitus</name>
    <name type="common">Killifish</name>
    <name type="synonym">Mummichog</name>
    <dbReference type="NCBI Taxonomy" id="8078"/>
    <lineage>
        <taxon>Eukaryota</taxon>
        <taxon>Metazoa</taxon>
        <taxon>Chordata</taxon>
        <taxon>Craniata</taxon>
        <taxon>Vertebrata</taxon>
        <taxon>Euteleostomi</taxon>
        <taxon>Actinopterygii</taxon>
        <taxon>Neopterygii</taxon>
        <taxon>Teleostei</taxon>
        <taxon>Neoteleostei</taxon>
        <taxon>Acanthomorphata</taxon>
        <taxon>Ovalentaria</taxon>
        <taxon>Atherinomorphae</taxon>
        <taxon>Cyprinodontiformes</taxon>
        <taxon>Fundulidae</taxon>
        <taxon>Fundulus</taxon>
    </lineage>
</organism>
<dbReference type="GO" id="GO:0005886">
    <property type="term" value="C:plasma membrane"/>
    <property type="evidence" value="ECO:0007669"/>
    <property type="project" value="TreeGrafter"/>
</dbReference>
<evidence type="ECO:0000256" key="1">
    <source>
        <dbReference type="ARBA" id="ARBA00004282"/>
    </source>
</evidence>
<reference evidence="8" key="1">
    <citation type="submission" date="2025-08" db="UniProtKB">
        <authorList>
            <consortium name="Ensembl"/>
        </authorList>
    </citation>
    <scope>IDENTIFICATION</scope>
</reference>
<dbReference type="GO" id="GO:0005737">
    <property type="term" value="C:cytoplasm"/>
    <property type="evidence" value="ECO:0007669"/>
    <property type="project" value="TreeGrafter"/>
</dbReference>
<dbReference type="GO" id="GO:0098609">
    <property type="term" value="P:cell-cell adhesion"/>
    <property type="evidence" value="ECO:0007669"/>
    <property type="project" value="InterPro"/>
</dbReference>
<dbReference type="GeneTree" id="ENSGT00940000158677"/>
<evidence type="ECO:0000256" key="6">
    <source>
        <dbReference type="PROSITE-ProRule" id="PRU00259"/>
    </source>
</evidence>
<keyword evidence="4" id="KW-0130">Cell adhesion</keyword>
<feature type="region of interest" description="Disordered" evidence="7">
    <location>
        <begin position="17"/>
        <end position="119"/>
    </location>
</feature>
<dbReference type="GO" id="GO:0002934">
    <property type="term" value="P:desmosome organization"/>
    <property type="evidence" value="ECO:0007669"/>
    <property type="project" value="TreeGrafter"/>
</dbReference>
<evidence type="ECO:0000256" key="4">
    <source>
        <dbReference type="ARBA" id="ARBA00022889"/>
    </source>
</evidence>
<dbReference type="GO" id="GO:0014704">
    <property type="term" value="C:intercalated disc"/>
    <property type="evidence" value="ECO:0007669"/>
    <property type="project" value="TreeGrafter"/>
</dbReference>
<feature type="compositionally biased region" description="Polar residues" evidence="7">
    <location>
        <begin position="48"/>
        <end position="64"/>
    </location>
</feature>
<feature type="repeat" description="ARM" evidence="6">
    <location>
        <begin position="299"/>
        <end position="341"/>
    </location>
</feature>
<dbReference type="Pfam" id="PF00514">
    <property type="entry name" value="Arm"/>
    <property type="match status" value="1"/>
</dbReference>